<dbReference type="Proteomes" id="UP000694556">
    <property type="component" value="Chromosome 5"/>
</dbReference>
<dbReference type="Pfam" id="PF09133">
    <property type="entry name" value="SANTA"/>
    <property type="match status" value="1"/>
</dbReference>
<feature type="region of interest" description="Disordered" evidence="1">
    <location>
        <begin position="256"/>
        <end position="275"/>
    </location>
</feature>
<name>A0A8C3BYP3_CAIMO</name>
<dbReference type="Ensembl" id="ENSCMMT00000014754.1">
    <property type="protein sequence ID" value="ENSCMMP00000013389.1"/>
    <property type="gene ID" value="ENSCMMG00000008522.1"/>
</dbReference>
<reference evidence="3" key="2">
    <citation type="submission" date="2025-08" db="UniProtKB">
        <authorList>
            <consortium name="Ensembl"/>
        </authorList>
    </citation>
    <scope>IDENTIFICATION</scope>
</reference>
<reference evidence="3" key="3">
    <citation type="submission" date="2025-09" db="UniProtKB">
        <authorList>
            <consortium name="Ensembl"/>
        </authorList>
    </citation>
    <scope>IDENTIFICATION</scope>
</reference>
<dbReference type="PANTHER" id="PTHR16124:SF3">
    <property type="entry name" value="MIS18-BINDING PROTEIN 1"/>
    <property type="match status" value="1"/>
</dbReference>
<evidence type="ECO:0000256" key="1">
    <source>
        <dbReference type="SAM" id="MobiDB-lite"/>
    </source>
</evidence>
<organism evidence="3 4">
    <name type="scientific">Cairina moschata</name>
    <name type="common">Muscovy duck</name>
    <dbReference type="NCBI Taxonomy" id="8855"/>
    <lineage>
        <taxon>Eukaryota</taxon>
        <taxon>Metazoa</taxon>
        <taxon>Chordata</taxon>
        <taxon>Craniata</taxon>
        <taxon>Vertebrata</taxon>
        <taxon>Euteleostomi</taxon>
        <taxon>Archelosauria</taxon>
        <taxon>Archosauria</taxon>
        <taxon>Dinosauria</taxon>
        <taxon>Saurischia</taxon>
        <taxon>Theropoda</taxon>
        <taxon>Coelurosauria</taxon>
        <taxon>Aves</taxon>
        <taxon>Neognathae</taxon>
        <taxon>Galloanserae</taxon>
        <taxon>Anseriformes</taxon>
        <taxon>Anatidae</taxon>
        <taxon>Anatinae</taxon>
        <taxon>Cairina</taxon>
    </lineage>
</organism>
<feature type="domain" description="SANTA" evidence="2">
    <location>
        <begin position="284"/>
        <end position="340"/>
    </location>
</feature>
<dbReference type="AlphaFoldDB" id="A0A8C3BYP3"/>
<accession>A0A8C3BYP3</accession>
<dbReference type="PANTHER" id="PTHR16124">
    <property type="entry name" value="MIS18-BINDING PROTEIN 1"/>
    <property type="match status" value="1"/>
</dbReference>
<evidence type="ECO:0000313" key="3">
    <source>
        <dbReference type="Ensembl" id="ENSCMMP00000013389.1"/>
    </source>
</evidence>
<feature type="compositionally biased region" description="Polar residues" evidence="1">
    <location>
        <begin position="173"/>
        <end position="185"/>
    </location>
</feature>
<evidence type="ECO:0000259" key="2">
    <source>
        <dbReference type="Pfam" id="PF09133"/>
    </source>
</evidence>
<dbReference type="InterPro" id="IPR039110">
    <property type="entry name" value="KNL2-like"/>
</dbReference>
<dbReference type="GO" id="GO:0000775">
    <property type="term" value="C:chromosome, centromeric region"/>
    <property type="evidence" value="ECO:0007669"/>
    <property type="project" value="TreeGrafter"/>
</dbReference>
<reference evidence="3" key="1">
    <citation type="submission" date="2018-09" db="EMBL/GenBank/DDBJ databases">
        <title>Common duck and Muscovy duck high density SNP chip.</title>
        <authorList>
            <person name="Vignal A."/>
            <person name="Thebault N."/>
            <person name="Warren W.C."/>
        </authorList>
    </citation>
    <scope>NUCLEOTIDE SEQUENCE [LARGE SCALE GENOMIC DNA]</scope>
</reference>
<keyword evidence="4" id="KW-1185">Reference proteome</keyword>
<evidence type="ECO:0000313" key="4">
    <source>
        <dbReference type="Proteomes" id="UP000694556"/>
    </source>
</evidence>
<protein>
    <recommendedName>
        <fullName evidence="2">SANTA domain-containing protein</fullName>
    </recommendedName>
</protein>
<feature type="compositionally biased region" description="Polar residues" evidence="1">
    <location>
        <begin position="111"/>
        <end position="128"/>
    </location>
</feature>
<proteinExistence type="predicted"/>
<dbReference type="InterPro" id="IPR015216">
    <property type="entry name" value="SANTA"/>
</dbReference>
<feature type="region of interest" description="Disordered" evidence="1">
    <location>
        <begin position="102"/>
        <end position="231"/>
    </location>
</feature>
<feature type="compositionally biased region" description="Basic and acidic residues" evidence="1">
    <location>
        <begin position="257"/>
        <end position="270"/>
    </location>
</feature>
<sequence length="341" mass="37313">MTCVRLPQGFFPDAAEAMPNPRTEGSCCPSSLVNSQLSSAGGWCILLPLHVKMLFYPKVKDLFSVLVLEPPCAWIPQNQTMQMLAVDPCVLESPHKFFLRMKQKLQQQQKDTASSNPIKQSIPPSTTAEKPLLKPTFGEPVTSAPTATESVVPDKDDQDNFLVESLGADDEMSPNTITSSVNVCSAPSKPGDQLEERSGGREANCCELRQEKGQPQPSDQQAAHRAKTSETNSQKPLQCLCSIMFCSPKVHVTKNKNLKENSKGPQDKPHSGRLAAKAGNEKKICLTSWSIRVINGNTAICVEGKRKDMKGLSWHSNAIMERVANNQVKTSSGNIYILQGH</sequence>